<dbReference type="Pfam" id="PF00106">
    <property type="entry name" value="adh_short"/>
    <property type="match status" value="1"/>
</dbReference>
<evidence type="ECO:0000313" key="5">
    <source>
        <dbReference type="Proteomes" id="UP001149163"/>
    </source>
</evidence>
<dbReference type="PANTHER" id="PTHR24320:SF272">
    <property type="entry name" value="NAD(P)-BINDING ROSSMANN-FOLD SUPERFAMILY PROTEIN"/>
    <property type="match status" value="1"/>
</dbReference>
<dbReference type="SUPFAM" id="SSF51735">
    <property type="entry name" value="NAD(P)-binding Rossmann-fold domains"/>
    <property type="match status" value="1"/>
</dbReference>
<evidence type="ECO:0000256" key="3">
    <source>
        <dbReference type="ARBA" id="ARBA00023002"/>
    </source>
</evidence>
<dbReference type="EMBL" id="JAPQKN010000001">
    <property type="protein sequence ID" value="KAJ5176082.1"/>
    <property type="molecule type" value="Genomic_DNA"/>
</dbReference>
<evidence type="ECO:0008006" key="6">
    <source>
        <dbReference type="Google" id="ProtNLM"/>
    </source>
</evidence>
<accession>A0A9W9IGR6</accession>
<proteinExistence type="inferred from homology"/>
<evidence type="ECO:0000313" key="4">
    <source>
        <dbReference type="EMBL" id="KAJ5176082.1"/>
    </source>
</evidence>
<organism evidence="4 5">
    <name type="scientific">Penicillium canariense</name>
    <dbReference type="NCBI Taxonomy" id="189055"/>
    <lineage>
        <taxon>Eukaryota</taxon>
        <taxon>Fungi</taxon>
        <taxon>Dikarya</taxon>
        <taxon>Ascomycota</taxon>
        <taxon>Pezizomycotina</taxon>
        <taxon>Eurotiomycetes</taxon>
        <taxon>Eurotiomycetidae</taxon>
        <taxon>Eurotiales</taxon>
        <taxon>Aspergillaceae</taxon>
        <taxon>Penicillium</taxon>
    </lineage>
</organism>
<dbReference type="PRINTS" id="PR00081">
    <property type="entry name" value="GDHRDH"/>
</dbReference>
<evidence type="ECO:0000256" key="1">
    <source>
        <dbReference type="ARBA" id="ARBA00006484"/>
    </source>
</evidence>
<protein>
    <recommendedName>
        <fullName evidence="6">NAD(P)-binding protein</fullName>
    </recommendedName>
</protein>
<name>A0A9W9IGR6_9EURO</name>
<gene>
    <name evidence="4" type="ORF">N7482_001959</name>
</gene>
<reference evidence="4" key="2">
    <citation type="journal article" date="2023" name="IMA Fungus">
        <title>Comparative genomic study of the Penicillium genus elucidates a diverse pangenome and 15 lateral gene transfer events.</title>
        <authorList>
            <person name="Petersen C."/>
            <person name="Sorensen T."/>
            <person name="Nielsen M.R."/>
            <person name="Sondergaard T.E."/>
            <person name="Sorensen J.L."/>
            <person name="Fitzpatrick D.A."/>
            <person name="Frisvad J.C."/>
            <person name="Nielsen K.L."/>
        </authorList>
    </citation>
    <scope>NUCLEOTIDE SEQUENCE</scope>
    <source>
        <strain evidence="4">IBT 26290</strain>
    </source>
</reference>
<dbReference type="Proteomes" id="UP001149163">
    <property type="component" value="Unassembled WGS sequence"/>
</dbReference>
<keyword evidence="5" id="KW-1185">Reference proteome</keyword>
<dbReference type="GO" id="GO:0016491">
    <property type="term" value="F:oxidoreductase activity"/>
    <property type="evidence" value="ECO:0007669"/>
    <property type="project" value="UniProtKB-KW"/>
</dbReference>
<dbReference type="GeneID" id="81423260"/>
<dbReference type="OrthoDB" id="191139at2759"/>
<dbReference type="RefSeq" id="XP_056547690.1">
    <property type="nucleotide sequence ID" value="XM_056684084.1"/>
</dbReference>
<evidence type="ECO:0000256" key="2">
    <source>
        <dbReference type="ARBA" id="ARBA00022857"/>
    </source>
</evidence>
<keyword evidence="3" id="KW-0560">Oxidoreductase</keyword>
<keyword evidence="2" id="KW-0521">NADP</keyword>
<dbReference type="InterPro" id="IPR036291">
    <property type="entry name" value="NAD(P)-bd_dom_sf"/>
</dbReference>
<sequence length="317" mass="34665">MEVSRVPFQLSGRYAERNRWEVLNGPGDSRATGNQIIQDEGLVGQWDDKVVLITGVSSGIGVETVRVLAQTGATIFGTARNLEKAEVLSDLLDTGRVKLLFMDQTDLSSVRACAENFLKESSRLNIIINNAAVMNTPESHNLLETARSTPTFRSRVISVSSAGHRFSPVPLDNINFEGNYNGWLAYGSSKTANIYMTNQIERLYSAQGLHGYSVHPGAFVSPNLQKHSQEEMKAVMEDKRAQAYLSSLEQACATTIYGAVSSELEGKGGLYLEGSSIAVHPTPSDGDALEYGYGSWAFDEAKETELWKLSKSWVGVE</sequence>
<dbReference type="Gene3D" id="3.40.50.720">
    <property type="entry name" value="NAD(P)-binding Rossmann-like Domain"/>
    <property type="match status" value="1"/>
</dbReference>
<dbReference type="PANTHER" id="PTHR24320">
    <property type="entry name" value="RETINOL DEHYDROGENASE"/>
    <property type="match status" value="1"/>
</dbReference>
<comment type="caution">
    <text evidence="4">The sequence shown here is derived from an EMBL/GenBank/DDBJ whole genome shotgun (WGS) entry which is preliminary data.</text>
</comment>
<dbReference type="AlphaFoldDB" id="A0A9W9IGR6"/>
<reference evidence="4" key="1">
    <citation type="submission" date="2022-11" db="EMBL/GenBank/DDBJ databases">
        <authorList>
            <person name="Petersen C."/>
        </authorList>
    </citation>
    <scope>NUCLEOTIDE SEQUENCE</scope>
    <source>
        <strain evidence="4">IBT 26290</strain>
    </source>
</reference>
<dbReference type="InterPro" id="IPR002347">
    <property type="entry name" value="SDR_fam"/>
</dbReference>
<comment type="similarity">
    <text evidence="1">Belongs to the short-chain dehydrogenases/reductases (SDR) family.</text>
</comment>